<gene>
    <name evidence="8" type="ORF">EOI86_12215</name>
</gene>
<evidence type="ECO:0000256" key="5">
    <source>
        <dbReference type="SAM" id="MobiDB-lite"/>
    </source>
</evidence>
<evidence type="ECO:0000256" key="2">
    <source>
        <dbReference type="ARBA" id="ARBA00022692"/>
    </source>
</evidence>
<comment type="caution">
    <text evidence="8">The sequence shown here is derived from an EMBL/GenBank/DDBJ whole genome shotgun (WGS) entry which is preliminary data.</text>
</comment>
<proteinExistence type="predicted"/>
<keyword evidence="3 6" id="KW-1133">Transmembrane helix</keyword>
<evidence type="ECO:0000313" key="8">
    <source>
        <dbReference type="EMBL" id="RVU36004.1"/>
    </source>
</evidence>
<evidence type="ECO:0000259" key="7">
    <source>
        <dbReference type="Pfam" id="PF06305"/>
    </source>
</evidence>
<evidence type="ECO:0000256" key="1">
    <source>
        <dbReference type="ARBA" id="ARBA00022475"/>
    </source>
</evidence>
<dbReference type="Proteomes" id="UP000287447">
    <property type="component" value="Unassembled WGS sequence"/>
</dbReference>
<dbReference type="EMBL" id="SADE01000002">
    <property type="protein sequence ID" value="RVU36004.1"/>
    <property type="molecule type" value="Genomic_DNA"/>
</dbReference>
<keyword evidence="2 6" id="KW-0812">Transmembrane</keyword>
<evidence type="ECO:0000256" key="3">
    <source>
        <dbReference type="ARBA" id="ARBA00022989"/>
    </source>
</evidence>
<accession>A0A437QN76</accession>
<feature type="transmembrane region" description="Helical" evidence="6">
    <location>
        <begin position="44"/>
        <end position="65"/>
    </location>
</feature>
<sequence length="145" mass="16238">MRYLYWLFLLVLAAPAVVFALSNQETVIVQIWPLPFEIPIVTYLLVFIPFLVGFLVGGVIAWFGAGRKRARDARRKTDEAERRVRQLEQELTVARSEQSRAGQSPAEPSRTDQAKLGHSSADSRQTLPARIEDDTADKDKGRAAA</sequence>
<dbReference type="AlphaFoldDB" id="A0A437QN76"/>
<dbReference type="InterPro" id="IPR010445">
    <property type="entry name" value="LapA_dom"/>
</dbReference>
<evidence type="ECO:0000256" key="4">
    <source>
        <dbReference type="ARBA" id="ARBA00023136"/>
    </source>
</evidence>
<keyword evidence="1" id="KW-1003">Cell membrane</keyword>
<evidence type="ECO:0000313" key="9">
    <source>
        <dbReference type="Proteomes" id="UP000287447"/>
    </source>
</evidence>
<keyword evidence="4 6" id="KW-0472">Membrane</keyword>
<feature type="region of interest" description="Disordered" evidence="5">
    <location>
        <begin position="91"/>
        <end position="145"/>
    </location>
</feature>
<protein>
    <submittedName>
        <fullName evidence="8">LapA family protein</fullName>
    </submittedName>
</protein>
<feature type="compositionally biased region" description="Basic and acidic residues" evidence="5">
    <location>
        <begin position="130"/>
        <end position="145"/>
    </location>
</feature>
<reference evidence="9" key="1">
    <citation type="submission" date="2019-01" db="EMBL/GenBank/DDBJ databases">
        <title>Gri0909 isolated from a small marine red alga.</title>
        <authorList>
            <person name="Kim J."/>
            <person name="Jeong S.E."/>
            <person name="Jeon C.O."/>
        </authorList>
    </citation>
    <scope>NUCLEOTIDE SEQUENCE [LARGE SCALE GENOMIC DNA]</scope>
    <source>
        <strain evidence="9">Gri0909</strain>
    </source>
</reference>
<dbReference type="OrthoDB" id="7357768at2"/>
<evidence type="ECO:0000256" key="6">
    <source>
        <dbReference type="SAM" id="Phobius"/>
    </source>
</evidence>
<organism evidence="8 9">
    <name type="scientific">Hwanghaeella grinnelliae</name>
    <dbReference type="NCBI Taxonomy" id="2500179"/>
    <lineage>
        <taxon>Bacteria</taxon>
        <taxon>Pseudomonadati</taxon>
        <taxon>Pseudomonadota</taxon>
        <taxon>Alphaproteobacteria</taxon>
        <taxon>Rhodospirillales</taxon>
        <taxon>Rhodospirillaceae</taxon>
        <taxon>Hwanghaeella</taxon>
    </lineage>
</organism>
<name>A0A437QN76_9PROT</name>
<dbReference type="Pfam" id="PF06305">
    <property type="entry name" value="LapA_dom"/>
    <property type="match status" value="1"/>
</dbReference>
<dbReference type="RefSeq" id="WP_127765481.1">
    <property type="nucleotide sequence ID" value="NZ_SADE01000002.1"/>
</dbReference>
<keyword evidence="9" id="KW-1185">Reference proteome</keyword>
<feature type="domain" description="Lipopolysaccharide assembly protein A" evidence="7">
    <location>
        <begin position="23"/>
        <end position="91"/>
    </location>
</feature>
<dbReference type="GO" id="GO:0005886">
    <property type="term" value="C:plasma membrane"/>
    <property type="evidence" value="ECO:0007669"/>
    <property type="project" value="InterPro"/>
</dbReference>